<dbReference type="AlphaFoldDB" id="A0A1S8CWB9"/>
<gene>
    <name evidence="1" type="ORF">BKE30_06335</name>
</gene>
<name>A0A1S8CWB9_9GAMM</name>
<dbReference type="RefSeq" id="WP_076877767.1">
    <property type="nucleotide sequence ID" value="NZ_MLCN01000014.1"/>
</dbReference>
<dbReference type="EMBL" id="MLCN01000014">
    <property type="protein sequence ID" value="ONG41039.1"/>
    <property type="molecule type" value="Genomic_DNA"/>
</dbReference>
<accession>A0A1S8CWB9</accession>
<evidence type="ECO:0000313" key="1">
    <source>
        <dbReference type="EMBL" id="ONG41039.1"/>
    </source>
</evidence>
<sequence>MNGLARCSASHWLWVVHARPLLIPTSFSGTIFEYGLIFGQAKPARYGCGNYFGKIQNTNNIEKAQLFDKNNC</sequence>
<dbReference type="Proteomes" id="UP000192132">
    <property type="component" value="Unassembled WGS sequence"/>
</dbReference>
<comment type="caution">
    <text evidence="1">The sequence shown here is derived from an EMBL/GenBank/DDBJ whole genome shotgun (WGS) entry which is preliminary data.</text>
</comment>
<reference evidence="1 2" key="1">
    <citation type="submission" date="2016-10" db="EMBL/GenBank/DDBJ databases">
        <title>Draft Genome sequence of Alkanindiges sp. strain H1.</title>
        <authorList>
            <person name="Subhash Y."/>
            <person name="Lee S."/>
        </authorList>
    </citation>
    <scope>NUCLEOTIDE SEQUENCE [LARGE SCALE GENOMIC DNA]</scope>
    <source>
        <strain evidence="1 2">H1</strain>
    </source>
</reference>
<dbReference type="STRING" id="1907941.BKE30_06335"/>
<organism evidence="1 2">
    <name type="scientific">Alkanindiges hydrocarboniclasticus</name>
    <dbReference type="NCBI Taxonomy" id="1907941"/>
    <lineage>
        <taxon>Bacteria</taxon>
        <taxon>Pseudomonadati</taxon>
        <taxon>Pseudomonadota</taxon>
        <taxon>Gammaproteobacteria</taxon>
        <taxon>Moraxellales</taxon>
        <taxon>Moraxellaceae</taxon>
        <taxon>Alkanindiges</taxon>
    </lineage>
</organism>
<proteinExistence type="predicted"/>
<keyword evidence="2" id="KW-1185">Reference proteome</keyword>
<evidence type="ECO:0000313" key="2">
    <source>
        <dbReference type="Proteomes" id="UP000192132"/>
    </source>
</evidence>
<protein>
    <submittedName>
        <fullName evidence="1">Uncharacterized protein</fullName>
    </submittedName>
</protein>